<reference evidence="14" key="1">
    <citation type="submission" date="2015-03" db="EMBL/GenBank/DDBJ databases">
        <authorList>
            <person name="Wibberg D."/>
        </authorList>
    </citation>
    <scope>NUCLEOTIDE SEQUENCE [LARGE SCALE GENOMIC DNA]</scope>
</reference>
<dbReference type="InterPro" id="IPR000462">
    <property type="entry name" value="CDP-OH_P_trans"/>
</dbReference>
<evidence type="ECO:0000313" key="14">
    <source>
        <dbReference type="Proteomes" id="UP000033163"/>
    </source>
</evidence>
<dbReference type="STRING" id="483937.AMQ84_26275"/>
<dbReference type="InterPro" id="IPR050324">
    <property type="entry name" value="CDP-alcohol_PTase-I"/>
</dbReference>
<dbReference type="InterPro" id="IPR043130">
    <property type="entry name" value="CDP-OH_PTrfase_TM_dom"/>
</dbReference>
<keyword evidence="8 12" id="KW-0472">Membrane</keyword>
<dbReference type="KEGG" id="pri:PRIO_0921"/>
<comment type="similarity">
    <text evidence="2 11">Belongs to the CDP-alcohol phosphatidyltransferase class-I family.</text>
</comment>
<keyword evidence="5 12" id="KW-0812">Transmembrane</keyword>
<feature type="transmembrane region" description="Helical" evidence="12">
    <location>
        <begin position="32"/>
        <end position="57"/>
    </location>
</feature>
<evidence type="ECO:0000256" key="1">
    <source>
        <dbReference type="ARBA" id="ARBA00004141"/>
    </source>
</evidence>
<keyword evidence="10" id="KW-1208">Phospholipid metabolism</keyword>
<dbReference type="GO" id="GO:0016020">
    <property type="term" value="C:membrane"/>
    <property type="evidence" value="ECO:0007669"/>
    <property type="project" value="UniProtKB-SubCell"/>
</dbReference>
<keyword evidence="6 12" id="KW-1133">Transmembrane helix</keyword>
<evidence type="ECO:0000256" key="6">
    <source>
        <dbReference type="ARBA" id="ARBA00022989"/>
    </source>
</evidence>
<sequence length="199" mass="21588">MNANAVIIAGRYIESTCDEVGRIKHIPNILSALRILCSLLLLALQPLSAMFLGLYLICGASDVLDGYVARKTNSTSSLGASLDSVADVVFITVLLVVFLPILQLSLWVICWIAAIALIRLGSLLVGYVKYHALSFLHTYANKATGLALFSFPFLYSISGLTTTSIIICGLASCSAIEELLINIKSKELLRDDAGWMFRK</sequence>
<protein>
    <submittedName>
        <fullName evidence="13">CDP-alcohol phosphatidyltransferase</fullName>
    </submittedName>
</protein>
<dbReference type="AlphaFoldDB" id="A0A0E4CUQ9"/>
<feature type="transmembrane region" description="Helical" evidence="12">
    <location>
        <begin position="106"/>
        <end position="128"/>
    </location>
</feature>
<keyword evidence="9" id="KW-0594">Phospholipid biosynthesis</keyword>
<dbReference type="GO" id="GO:0016780">
    <property type="term" value="F:phosphotransferase activity, for other substituted phosphate groups"/>
    <property type="evidence" value="ECO:0007669"/>
    <property type="project" value="InterPro"/>
</dbReference>
<keyword evidence="7" id="KW-0443">Lipid metabolism</keyword>
<evidence type="ECO:0000256" key="2">
    <source>
        <dbReference type="ARBA" id="ARBA00010441"/>
    </source>
</evidence>
<evidence type="ECO:0000256" key="8">
    <source>
        <dbReference type="ARBA" id="ARBA00023136"/>
    </source>
</evidence>
<comment type="subcellular location">
    <subcellularLocation>
        <location evidence="1">Membrane</location>
        <topology evidence="1">Multi-pass membrane protein</topology>
    </subcellularLocation>
</comment>
<evidence type="ECO:0000256" key="11">
    <source>
        <dbReference type="RuleBase" id="RU003750"/>
    </source>
</evidence>
<gene>
    <name evidence="13" type="ORF">PRIO_0921</name>
</gene>
<feature type="transmembrane region" description="Helical" evidence="12">
    <location>
        <begin position="77"/>
        <end position="99"/>
    </location>
</feature>
<dbReference type="EMBL" id="LN831776">
    <property type="protein sequence ID" value="CQR52630.1"/>
    <property type="molecule type" value="Genomic_DNA"/>
</dbReference>
<dbReference type="GO" id="GO:0008654">
    <property type="term" value="P:phospholipid biosynthetic process"/>
    <property type="evidence" value="ECO:0007669"/>
    <property type="project" value="UniProtKB-KW"/>
</dbReference>
<dbReference type="PANTHER" id="PTHR14269:SF61">
    <property type="entry name" value="CDP-DIACYLGLYCEROL--SERINE O-PHOSPHATIDYLTRANSFERASE"/>
    <property type="match status" value="1"/>
</dbReference>
<dbReference type="Proteomes" id="UP000033163">
    <property type="component" value="Chromosome I"/>
</dbReference>
<organism evidence="13 14">
    <name type="scientific">Paenibacillus riograndensis SBR5</name>
    <dbReference type="NCBI Taxonomy" id="1073571"/>
    <lineage>
        <taxon>Bacteria</taxon>
        <taxon>Bacillati</taxon>
        <taxon>Bacillota</taxon>
        <taxon>Bacilli</taxon>
        <taxon>Bacillales</taxon>
        <taxon>Paenibacillaceae</taxon>
        <taxon>Paenibacillus</taxon>
        <taxon>Paenibacillus sonchi group</taxon>
    </lineage>
</organism>
<proteinExistence type="inferred from homology"/>
<dbReference type="PATRIC" id="fig|1073571.4.peg.963"/>
<evidence type="ECO:0000313" key="13">
    <source>
        <dbReference type="EMBL" id="CQR52630.1"/>
    </source>
</evidence>
<evidence type="ECO:0000256" key="4">
    <source>
        <dbReference type="ARBA" id="ARBA00022679"/>
    </source>
</evidence>
<evidence type="ECO:0000256" key="5">
    <source>
        <dbReference type="ARBA" id="ARBA00022692"/>
    </source>
</evidence>
<keyword evidence="4 11" id="KW-0808">Transferase</keyword>
<evidence type="ECO:0000256" key="10">
    <source>
        <dbReference type="ARBA" id="ARBA00023264"/>
    </source>
</evidence>
<dbReference type="Gene3D" id="1.20.120.1760">
    <property type="match status" value="1"/>
</dbReference>
<evidence type="ECO:0000256" key="9">
    <source>
        <dbReference type="ARBA" id="ARBA00023209"/>
    </source>
</evidence>
<keyword evidence="3" id="KW-0444">Lipid biosynthesis</keyword>
<dbReference type="PROSITE" id="PS00379">
    <property type="entry name" value="CDP_ALCOHOL_P_TRANSF"/>
    <property type="match status" value="1"/>
</dbReference>
<evidence type="ECO:0000256" key="3">
    <source>
        <dbReference type="ARBA" id="ARBA00022516"/>
    </source>
</evidence>
<dbReference type="RefSeq" id="WP_197545387.1">
    <property type="nucleotide sequence ID" value="NZ_AGBD01001059.1"/>
</dbReference>
<name>A0A0E4CUQ9_9BACL</name>
<feature type="transmembrane region" description="Helical" evidence="12">
    <location>
        <begin position="148"/>
        <end position="176"/>
    </location>
</feature>
<evidence type="ECO:0000256" key="7">
    <source>
        <dbReference type="ARBA" id="ARBA00023098"/>
    </source>
</evidence>
<evidence type="ECO:0000256" key="12">
    <source>
        <dbReference type="SAM" id="Phobius"/>
    </source>
</evidence>
<dbReference type="PANTHER" id="PTHR14269">
    <property type="entry name" value="CDP-DIACYLGLYCEROL--GLYCEROL-3-PHOSPHATE 3-PHOSPHATIDYLTRANSFERASE-RELATED"/>
    <property type="match status" value="1"/>
</dbReference>
<dbReference type="InterPro" id="IPR048254">
    <property type="entry name" value="CDP_ALCOHOL_P_TRANSF_CS"/>
</dbReference>
<dbReference type="Pfam" id="PF01066">
    <property type="entry name" value="CDP-OH_P_transf"/>
    <property type="match status" value="1"/>
</dbReference>
<dbReference type="HOGENOM" id="CLU_115797_1_0_9"/>
<accession>A0A0E4CUQ9</accession>